<reference evidence="2" key="1">
    <citation type="submission" date="2019-08" db="EMBL/GenBank/DDBJ databases">
        <title>The improved chromosome-level genome for the pearl oyster Pinctada fucata martensii using PacBio sequencing and Hi-C.</title>
        <authorList>
            <person name="Zheng Z."/>
        </authorList>
    </citation>
    <scope>NUCLEOTIDE SEQUENCE</scope>
    <source>
        <strain evidence="2">ZZ-2019</strain>
        <tissue evidence="2">Adductor muscle</tissue>
    </source>
</reference>
<dbReference type="SUPFAM" id="SSF56672">
    <property type="entry name" value="DNA/RNA polymerases"/>
    <property type="match status" value="1"/>
</dbReference>
<dbReference type="InterPro" id="IPR043502">
    <property type="entry name" value="DNA/RNA_pol_sf"/>
</dbReference>
<evidence type="ECO:0000313" key="3">
    <source>
        <dbReference type="Proteomes" id="UP001186944"/>
    </source>
</evidence>
<comment type="caution">
    <text evidence="2">The sequence shown here is derived from an EMBL/GenBank/DDBJ whole genome shotgun (WGS) entry which is preliminary data.</text>
</comment>
<dbReference type="PROSITE" id="PS50878">
    <property type="entry name" value="RT_POL"/>
    <property type="match status" value="1"/>
</dbReference>
<proteinExistence type="predicted"/>
<dbReference type="Pfam" id="PF00078">
    <property type="entry name" value="RVT_1"/>
    <property type="match status" value="1"/>
</dbReference>
<sequence>MMNTSDNDKPSMGKQFWKYVKSRKKDTVPISALKDQDGNTVIDSSGKAQILNHQYDSVFTDEDLNNTPDLGYSNTPSIEALHITEKGVGLLLKKLDTTKATGPDLLPTRILKEASDEITPFLTSIFNQSITLGEIPSDWKLANITAIYKKGDKTQAVNYRPVSLTSICCKVMEHIVYHHIMVHLEDHNILADHQHGFRKHRSCETQLINTIESMARSLDHREQVDMLVLDFSKAFDTVPHQRLLLKMSHYGIRGRVLDWITAWLTNRKQRVCLDGEMSSMTPVRSGVPQGTVLGPLCFLLYINDIDKSTSSSVRLFADDSLVYRTIDNHQSCVQLQRDLDQLVEWANTWQMKFHPSKCFILRVTRKRQPIVYHYKMMGHQLETVDHYPYLGVEISDKMRWDHHISKITGKANKTLGFIRRNLGKCPADIKDKAYKSLVRPHLEYASTVWDPYRQHQIKQIEMVQRRAARFVTNNYMYSREPGTVTNIMQSLGWPTLETRRKGARLILFYKILNGEASVTIPDYIRRSDVQTRQHHKDRFSRLSTSTDAYKYSFIPRTIVDWNQLPEEVIQAPSTEVFRERVWKFMV</sequence>
<name>A0AA89CB82_PINIB</name>
<evidence type="ECO:0000259" key="1">
    <source>
        <dbReference type="PROSITE" id="PS50878"/>
    </source>
</evidence>
<accession>A0AA89CB82</accession>
<organism evidence="2 3">
    <name type="scientific">Pinctada imbricata</name>
    <name type="common">Atlantic pearl-oyster</name>
    <name type="synonym">Pinctada martensii</name>
    <dbReference type="NCBI Taxonomy" id="66713"/>
    <lineage>
        <taxon>Eukaryota</taxon>
        <taxon>Metazoa</taxon>
        <taxon>Spiralia</taxon>
        <taxon>Lophotrochozoa</taxon>
        <taxon>Mollusca</taxon>
        <taxon>Bivalvia</taxon>
        <taxon>Autobranchia</taxon>
        <taxon>Pteriomorphia</taxon>
        <taxon>Pterioida</taxon>
        <taxon>Pterioidea</taxon>
        <taxon>Pteriidae</taxon>
        <taxon>Pinctada</taxon>
    </lineage>
</organism>
<dbReference type="AlphaFoldDB" id="A0AA89CB82"/>
<dbReference type="EMBL" id="VSWD01000005">
    <property type="protein sequence ID" value="KAK3103397.1"/>
    <property type="molecule type" value="Genomic_DNA"/>
</dbReference>
<dbReference type="PANTHER" id="PTHR33332">
    <property type="entry name" value="REVERSE TRANSCRIPTASE DOMAIN-CONTAINING PROTEIN"/>
    <property type="match status" value="1"/>
</dbReference>
<gene>
    <name evidence="2" type="ORF">FSP39_018926</name>
</gene>
<dbReference type="CDD" id="cd01650">
    <property type="entry name" value="RT_nLTR_like"/>
    <property type="match status" value="1"/>
</dbReference>
<dbReference type="Proteomes" id="UP001186944">
    <property type="component" value="Unassembled WGS sequence"/>
</dbReference>
<feature type="domain" description="Reverse transcriptase" evidence="1">
    <location>
        <begin position="128"/>
        <end position="394"/>
    </location>
</feature>
<keyword evidence="3" id="KW-1185">Reference proteome</keyword>
<evidence type="ECO:0000313" key="2">
    <source>
        <dbReference type="EMBL" id="KAK3103397.1"/>
    </source>
</evidence>
<protein>
    <recommendedName>
        <fullName evidence="1">Reverse transcriptase domain-containing protein</fullName>
    </recommendedName>
</protein>
<dbReference type="InterPro" id="IPR000477">
    <property type="entry name" value="RT_dom"/>
</dbReference>